<evidence type="ECO:0000256" key="11">
    <source>
        <dbReference type="ARBA" id="ARBA00023136"/>
    </source>
</evidence>
<dbReference type="PANTHER" id="PTHR34220">
    <property type="entry name" value="SENSOR HISTIDINE KINASE YPDA"/>
    <property type="match status" value="1"/>
</dbReference>
<evidence type="ECO:0000313" key="16">
    <source>
        <dbReference type="Proteomes" id="UP000292927"/>
    </source>
</evidence>
<evidence type="ECO:0000256" key="3">
    <source>
        <dbReference type="ARBA" id="ARBA00022553"/>
    </source>
</evidence>
<keyword evidence="4" id="KW-0808">Transferase</keyword>
<gene>
    <name evidence="15" type="ORF">EV209_0915</name>
</gene>
<keyword evidence="8" id="KW-0067">ATP-binding</keyword>
<dbReference type="InterPro" id="IPR010559">
    <property type="entry name" value="Sig_transdc_His_kin_internal"/>
</dbReference>
<name>A0A4Q7PTY6_9FIRM</name>
<comment type="caution">
    <text evidence="15">The sequence shown here is derived from an EMBL/GenBank/DDBJ whole genome shotgun (WGS) entry which is preliminary data.</text>
</comment>
<evidence type="ECO:0000256" key="10">
    <source>
        <dbReference type="ARBA" id="ARBA00023012"/>
    </source>
</evidence>
<keyword evidence="7 15" id="KW-0418">Kinase</keyword>
<keyword evidence="5 12" id="KW-0812">Transmembrane</keyword>
<evidence type="ECO:0000256" key="4">
    <source>
        <dbReference type="ARBA" id="ARBA00022679"/>
    </source>
</evidence>
<evidence type="ECO:0000256" key="5">
    <source>
        <dbReference type="ARBA" id="ARBA00022692"/>
    </source>
</evidence>
<evidence type="ECO:0000256" key="9">
    <source>
        <dbReference type="ARBA" id="ARBA00022989"/>
    </source>
</evidence>
<dbReference type="EMBL" id="SGXF01000001">
    <property type="protein sequence ID" value="RZT02790.1"/>
    <property type="molecule type" value="Genomic_DNA"/>
</dbReference>
<dbReference type="PANTHER" id="PTHR34220:SF11">
    <property type="entry name" value="SENSOR PROTEIN KINASE HPTS"/>
    <property type="match status" value="1"/>
</dbReference>
<dbReference type="Pfam" id="PF06580">
    <property type="entry name" value="His_kinase"/>
    <property type="match status" value="1"/>
</dbReference>
<organism evidence="15 16">
    <name type="scientific">Cuneatibacter caecimuris</name>
    <dbReference type="NCBI Taxonomy" id="1796618"/>
    <lineage>
        <taxon>Bacteria</taxon>
        <taxon>Bacillati</taxon>
        <taxon>Bacillota</taxon>
        <taxon>Clostridia</taxon>
        <taxon>Lachnospirales</taxon>
        <taxon>Lachnospiraceae</taxon>
        <taxon>Cuneatibacter</taxon>
    </lineage>
</organism>
<dbReference type="SUPFAM" id="SSF55874">
    <property type="entry name" value="ATPase domain of HSP90 chaperone/DNA topoisomerase II/histidine kinase"/>
    <property type="match status" value="1"/>
</dbReference>
<proteinExistence type="predicted"/>
<evidence type="ECO:0000256" key="2">
    <source>
        <dbReference type="ARBA" id="ARBA00022475"/>
    </source>
</evidence>
<dbReference type="InterPro" id="IPR003594">
    <property type="entry name" value="HATPase_dom"/>
</dbReference>
<evidence type="ECO:0000259" key="14">
    <source>
        <dbReference type="Pfam" id="PF06580"/>
    </source>
</evidence>
<dbReference type="Proteomes" id="UP000292927">
    <property type="component" value="Unassembled WGS sequence"/>
</dbReference>
<dbReference type="OrthoDB" id="1729609at2"/>
<keyword evidence="9 12" id="KW-1133">Transmembrane helix</keyword>
<dbReference type="PROSITE" id="PS51257">
    <property type="entry name" value="PROKAR_LIPOPROTEIN"/>
    <property type="match status" value="1"/>
</dbReference>
<protein>
    <submittedName>
        <fullName evidence="15">Histidine kinase/DNA gyrase B/HSP90-like ATPase</fullName>
    </submittedName>
</protein>
<evidence type="ECO:0000256" key="12">
    <source>
        <dbReference type="SAM" id="Phobius"/>
    </source>
</evidence>
<comment type="subcellular location">
    <subcellularLocation>
        <location evidence="1">Cell membrane</location>
        <topology evidence="1">Multi-pass membrane protein</topology>
    </subcellularLocation>
</comment>
<keyword evidence="2" id="KW-1003">Cell membrane</keyword>
<feature type="transmembrane region" description="Helical" evidence="12">
    <location>
        <begin position="303"/>
        <end position="322"/>
    </location>
</feature>
<evidence type="ECO:0000259" key="13">
    <source>
        <dbReference type="Pfam" id="PF02518"/>
    </source>
</evidence>
<dbReference type="GO" id="GO:0000155">
    <property type="term" value="F:phosphorelay sensor kinase activity"/>
    <property type="evidence" value="ECO:0007669"/>
    <property type="project" value="InterPro"/>
</dbReference>
<dbReference type="Pfam" id="PF02518">
    <property type="entry name" value="HATPase_c"/>
    <property type="match status" value="1"/>
</dbReference>
<evidence type="ECO:0000256" key="6">
    <source>
        <dbReference type="ARBA" id="ARBA00022741"/>
    </source>
</evidence>
<dbReference type="Gene3D" id="3.30.565.10">
    <property type="entry name" value="Histidine kinase-like ATPase, C-terminal domain"/>
    <property type="match status" value="1"/>
</dbReference>
<keyword evidence="3" id="KW-0597">Phosphoprotein</keyword>
<evidence type="ECO:0000313" key="15">
    <source>
        <dbReference type="EMBL" id="RZT02790.1"/>
    </source>
</evidence>
<keyword evidence="6" id="KW-0547">Nucleotide-binding</keyword>
<dbReference type="InterPro" id="IPR050640">
    <property type="entry name" value="Bact_2-comp_sensor_kinase"/>
</dbReference>
<dbReference type="GO" id="GO:0005524">
    <property type="term" value="F:ATP binding"/>
    <property type="evidence" value="ECO:0007669"/>
    <property type="project" value="UniProtKB-KW"/>
</dbReference>
<dbReference type="AlphaFoldDB" id="A0A4Q7PTY6"/>
<sequence length="597" mass="67902">MIKHNHMQQKYFFRQLVHHLIIITLPVLILGCLLTMYYRGRLQKELSVYAERSKNYILYNVTDVLNTFAEETALFSTTPTMALSIYRLLNEQSLDYRNNVYRSLIPTIISTTSNISAYVDSVYIYYDNPYGNYFSSSKSYTSIDAPNSTDSQWLDLYLSAPSEMKQWLALRNVRNYSFEAETATVSVFRRFDYLSGVMVLNLNAGRLAHMLDSSQIYQGSCTLVADPQGNVLFGSPGWENQLEEKSVPKQLLQPAGKSESPYESASIAGIGYVYYTSEIPDYGLVMISLLPTSEVFRSVHTMVLAFTVIILFSILLSISLSWTGTLSNFRQLNNLLELFSLAEQGRELPASVHPVARNEYDLIFNNIVSTFVSNNLLKLNLAASEVRQKDAQLAALQLQLNPHFIFNTLQTLDLEILKAQPEGQNASLLVHNLSDILKYSLANTSRLVCVRDEIEICKTYAEIQKLRYKNPFILYWDYDEDVLGAPIIHLVLQPLLENSLHHGIKELPRKGLVKIKIYRREGKIHVYVIDNGTGISADRLKVLRRDLRRQDLSDNSHIGIYNTNLRLVLTYGPEAAVRISSRKGRGTIVSFSFRTDA</sequence>
<keyword evidence="10" id="KW-0902">Two-component regulatory system</keyword>
<feature type="domain" description="Histidine kinase/HSP90-like ATPase" evidence="13">
    <location>
        <begin position="488"/>
        <end position="594"/>
    </location>
</feature>
<reference evidence="15 16" key="1">
    <citation type="submission" date="2019-02" db="EMBL/GenBank/DDBJ databases">
        <title>Genomic Encyclopedia of Type Strains, Phase IV (KMG-IV): sequencing the most valuable type-strain genomes for metagenomic binning, comparative biology and taxonomic classification.</title>
        <authorList>
            <person name="Goeker M."/>
        </authorList>
    </citation>
    <scope>NUCLEOTIDE SEQUENCE [LARGE SCALE GENOMIC DNA]</scope>
    <source>
        <strain evidence="15 16">DSM 29486</strain>
    </source>
</reference>
<feature type="transmembrane region" description="Helical" evidence="12">
    <location>
        <begin position="16"/>
        <end position="38"/>
    </location>
</feature>
<keyword evidence="11 12" id="KW-0472">Membrane</keyword>
<evidence type="ECO:0000256" key="8">
    <source>
        <dbReference type="ARBA" id="ARBA00022840"/>
    </source>
</evidence>
<dbReference type="GO" id="GO:0005886">
    <property type="term" value="C:plasma membrane"/>
    <property type="evidence" value="ECO:0007669"/>
    <property type="project" value="UniProtKB-SubCell"/>
</dbReference>
<evidence type="ECO:0000256" key="7">
    <source>
        <dbReference type="ARBA" id="ARBA00022777"/>
    </source>
</evidence>
<accession>A0A4Q7PTY6</accession>
<evidence type="ECO:0000256" key="1">
    <source>
        <dbReference type="ARBA" id="ARBA00004651"/>
    </source>
</evidence>
<keyword evidence="16" id="KW-1185">Reference proteome</keyword>
<dbReference type="InterPro" id="IPR036890">
    <property type="entry name" value="HATPase_C_sf"/>
</dbReference>
<feature type="domain" description="Signal transduction histidine kinase internal region" evidence="14">
    <location>
        <begin position="391"/>
        <end position="470"/>
    </location>
</feature>